<feature type="non-terminal residue" evidence="1">
    <location>
        <position position="342"/>
    </location>
</feature>
<feature type="non-terminal residue" evidence="1">
    <location>
        <position position="1"/>
    </location>
</feature>
<proteinExistence type="predicted"/>
<evidence type="ECO:0000313" key="1">
    <source>
        <dbReference type="EMBL" id="KKK51065.1"/>
    </source>
</evidence>
<dbReference type="EMBL" id="LAZR01067698">
    <property type="protein sequence ID" value="KKK51065.1"/>
    <property type="molecule type" value="Genomic_DNA"/>
</dbReference>
<evidence type="ECO:0008006" key="2">
    <source>
        <dbReference type="Google" id="ProtNLM"/>
    </source>
</evidence>
<sequence>IEVTRLIAANSEVRKQVREETKWSEKEASGLVLKFDEPVPDPGGLAEFRMNYFGRPTPIHQQAAVAALEDFTNNYVFIFGPTGMGKDTLSGDYAAWRLCPDRTGLRCGWVMKTGPKAARRLGRLGRYMTDPVAIRRAPDRTPGGAKPSRSLIDDYGPFKWEPGMVWEDGTEVHRPAWASDQMYFVRAVAPEQDPNWQAIGVEQSVYGDRIDEGVCSDIFDLENQKSPTERANQIRWFNGTFHSRLDEAGRLVMIGTWLPIEHNYEPILERYTADARVLKVDRYGPGTYTKYSNGVAVVIVKAITQHPDTGEDVSYWPDRFPLEDPLVSPDERRRVVADTLSD</sequence>
<reference evidence="1" key="1">
    <citation type="journal article" date="2015" name="Nature">
        <title>Complex archaea that bridge the gap between prokaryotes and eukaryotes.</title>
        <authorList>
            <person name="Spang A."/>
            <person name="Saw J.H."/>
            <person name="Jorgensen S.L."/>
            <person name="Zaremba-Niedzwiedzka K."/>
            <person name="Martijn J."/>
            <person name="Lind A.E."/>
            <person name="van Eijk R."/>
            <person name="Schleper C."/>
            <person name="Guy L."/>
            <person name="Ettema T.J."/>
        </authorList>
    </citation>
    <scope>NUCLEOTIDE SEQUENCE</scope>
</reference>
<accession>A0A0F8WRV5</accession>
<name>A0A0F8WRV5_9ZZZZ</name>
<organism evidence="1">
    <name type="scientific">marine sediment metagenome</name>
    <dbReference type="NCBI Taxonomy" id="412755"/>
    <lineage>
        <taxon>unclassified sequences</taxon>
        <taxon>metagenomes</taxon>
        <taxon>ecological metagenomes</taxon>
    </lineage>
</organism>
<comment type="caution">
    <text evidence="1">The sequence shown here is derived from an EMBL/GenBank/DDBJ whole genome shotgun (WGS) entry which is preliminary data.</text>
</comment>
<protein>
    <recommendedName>
        <fullName evidence="2">Terminase large subunit gp17-like C-terminal domain-containing protein</fullName>
    </recommendedName>
</protein>
<dbReference type="AlphaFoldDB" id="A0A0F8WRV5"/>
<gene>
    <name evidence="1" type="ORF">LCGC14_3118700</name>
</gene>